<evidence type="ECO:0000256" key="1">
    <source>
        <dbReference type="ARBA" id="ARBA00001913"/>
    </source>
</evidence>
<evidence type="ECO:0000256" key="6">
    <source>
        <dbReference type="ARBA" id="ARBA00022837"/>
    </source>
</evidence>
<comment type="cofactor">
    <cofactor evidence="1">
        <name>Ca(2+)</name>
        <dbReference type="ChEBI" id="CHEBI:29108"/>
    </cofactor>
</comment>
<evidence type="ECO:0000256" key="5">
    <source>
        <dbReference type="ARBA" id="ARBA00022801"/>
    </source>
</evidence>
<dbReference type="SUPFAM" id="SSF53649">
    <property type="entry name" value="Alkaline phosphatase-like"/>
    <property type="match status" value="1"/>
</dbReference>
<keyword evidence="6" id="KW-0106">Calcium</keyword>
<evidence type="ECO:0000256" key="2">
    <source>
        <dbReference type="ARBA" id="ARBA00008779"/>
    </source>
</evidence>
<dbReference type="EMBL" id="CAAHFH010000001">
    <property type="protein sequence ID" value="VGO18659.1"/>
    <property type="molecule type" value="Genomic_DNA"/>
</dbReference>
<dbReference type="PROSITE" id="PS00523">
    <property type="entry name" value="SULFATASE_1"/>
    <property type="match status" value="1"/>
</dbReference>
<dbReference type="PANTHER" id="PTHR45953">
    <property type="entry name" value="IDURONATE 2-SULFATASE"/>
    <property type="match status" value="1"/>
</dbReference>
<dbReference type="GO" id="GO:0005737">
    <property type="term" value="C:cytoplasm"/>
    <property type="evidence" value="ECO:0007669"/>
    <property type="project" value="TreeGrafter"/>
</dbReference>
<comment type="similarity">
    <text evidence="2">Belongs to the sulfatase family.</text>
</comment>
<protein>
    <submittedName>
        <fullName evidence="9">Choline-sulfatase</fullName>
    </submittedName>
</protein>
<keyword evidence="10" id="KW-1185">Reference proteome</keyword>
<dbReference type="RefSeq" id="WP_136060121.1">
    <property type="nucleotide sequence ID" value="NZ_CAAHFH010000001.1"/>
</dbReference>
<sequence length="545" mass="61006">MINQIARRGLVLSLGLVTVFISAAANVHGAGNKPKRPPNVLFIPVDDLKPMLGCYGDDTIKTPNIDRLAKRGMVFLNNHCQQAVCGPSRASLMTGLYADTTRVYDLATKMRDMNPDILTLPQYFKQMGYETTGLGKTYDSRCVDKKLDEPSWSIPYSKGGANMIYAEGFEEPVYGFQNPETKKRNLAASKLYQQEKKKEGGRSEKEIIKSSPGARPAYECCDVPDDAYYDGARTAGAMKLLEKLAAADKPFFLSMGYQKPHLPFVAPKKYWDLYDPKKIELAEYIKMPADAPSIGYQPGWELRGMYSDVPADDNLPEEYQRTLIHGYMACVSYIDAQVGRLLDQLDELGIADNTIICLWGDHGWHLGDHNMWCKHSNFEQGTHSPLIVAAPWSKTKGKTTAAPSEFVDVFPTLCDLSGLEIPSHLPGKSLVPLMDGKAGKVKDFAFSQYPRTPSGKVYMGYTLRDERYRYIAWYKVEDEQAYKNEKRDFGMQAEPAFIELYDYEKDPLETQSLAGNPEQAGRIAAYEKALKQKIAEIAACKVSSN</sequence>
<feature type="domain" description="Sulfatase N-terminal" evidence="8">
    <location>
        <begin position="38"/>
        <end position="418"/>
    </location>
</feature>
<evidence type="ECO:0000259" key="8">
    <source>
        <dbReference type="Pfam" id="PF00884"/>
    </source>
</evidence>
<evidence type="ECO:0000256" key="3">
    <source>
        <dbReference type="ARBA" id="ARBA00022723"/>
    </source>
</evidence>
<dbReference type="Gene3D" id="3.40.720.10">
    <property type="entry name" value="Alkaline Phosphatase, subunit A"/>
    <property type="match status" value="1"/>
</dbReference>
<dbReference type="Pfam" id="PF00884">
    <property type="entry name" value="Sulfatase"/>
    <property type="match status" value="1"/>
</dbReference>
<feature type="chain" id="PRO_5028946012" evidence="7">
    <location>
        <begin position="25"/>
        <end position="545"/>
    </location>
</feature>
<proteinExistence type="inferred from homology"/>
<keyword evidence="5" id="KW-0378">Hydrolase</keyword>
<evidence type="ECO:0000256" key="7">
    <source>
        <dbReference type="SAM" id="SignalP"/>
    </source>
</evidence>
<accession>A0A6C2UFF6</accession>
<dbReference type="InterPro" id="IPR024607">
    <property type="entry name" value="Sulfatase_CS"/>
</dbReference>
<evidence type="ECO:0000313" key="10">
    <source>
        <dbReference type="Proteomes" id="UP000346198"/>
    </source>
</evidence>
<reference evidence="9 10" key="1">
    <citation type="submission" date="2019-04" db="EMBL/GenBank/DDBJ databases">
        <authorList>
            <person name="Van Vliet M D."/>
        </authorList>
    </citation>
    <scope>NUCLEOTIDE SEQUENCE [LARGE SCALE GENOMIC DNA]</scope>
    <source>
        <strain evidence="9 10">F21</strain>
    </source>
</reference>
<dbReference type="GO" id="GO:0004423">
    <property type="term" value="F:iduronate-2-sulfatase activity"/>
    <property type="evidence" value="ECO:0007669"/>
    <property type="project" value="InterPro"/>
</dbReference>
<feature type="signal peptide" evidence="7">
    <location>
        <begin position="1"/>
        <end position="24"/>
    </location>
</feature>
<keyword evidence="4 7" id="KW-0732">Signal</keyword>
<dbReference type="AlphaFoldDB" id="A0A6C2UFF6"/>
<gene>
    <name evidence="9" type="primary">betC_10</name>
    <name evidence="9" type="ORF">SCARR_00712</name>
</gene>
<dbReference type="InterPro" id="IPR017850">
    <property type="entry name" value="Alkaline_phosphatase_core_sf"/>
</dbReference>
<dbReference type="InterPro" id="IPR035874">
    <property type="entry name" value="IDS"/>
</dbReference>
<dbReference type="PANTHER" id="PTHR45953:SF1">
    <property type="entry name" value="IDURONATE 2-SULFATASE"/>
    <property type="match status" value="1"/>
</dbReference>
<organism evidence="9 10">
    <name type="scientific">Pontiella sulfatireligans</name>
    <dbReference type="NCBI Taxonomy" id="2750658"/>
    <lineage>
        <taxon>Bacteria</taxon>
        <taxon>Pseudomonadati</taxon>
        <taxon>Kiritimatiellota</taxon>
        <taxon>Kiritimatiellia</taxon>
        <taxon>Kiritimatiellales</taxon>
        <taxon>Pontiellaceae</taxon>
        <taxon>Pontiella</taxon>
    </lineage>
</organism>
<dbReference type="GO" id="GO:0046872">
    <property type="term" value="F:metal ion binding"/>
    <property type="evidence" value="ECO:0007669"/>
    <property type="project" value="UniProtKB-KW"/>
</dbReference>
<keyword evidence="3" id="KW-0479">Metal-binding</keyword>
<dbReference type="InterPro" id="IPR000917">
    <property type="entry name" value="Sulfatase_N"/>
</dbReference>
<dbReference type="Proteomes" id="UP000346198">
    <property type="component" value="Unassembled WGS sequence"/>
</dbReference>
<dbReference type="CDD" id="cd16030">
    <property type="entry name" value="iduronate-2-sulfatase"/>
    <property type="match status" value="1"/>
</dbReference>
<evidence type="ECO:0000256" key="4">
    <source>
        <dbReference type="ARBA" id="ARBA00022729"/>
    </source>
</evidence>
<name>A0A6C2UFF6_9BACT</name>
<evidence type="ECO:0000313" key="9">
    <source>
        <dbReference type="EMBL" id="VGO18659.1"/>
    </source>
</evidence>